<dbReference type="EMBL" id="JTDO01000002">
    <property type="protein sequence ID" value="KLT73703.1"/>
    <property type="molecule type" value="Genomic_DNA"/>
</dbReference>
<evidence type="ECO:0000313" key="1">
    <source>
        <dbReference type="EMBL" id="KLT73703.1"/>
    </source>
</evidence>
<comment type="caution">
    <text evidence="1">The sequence shown here is derived from an EMBL/GenBank/DDBJ whole genome shotgun (WGS) entry which is preliminary data.</text>
</comment>
<sequence length="117" mass="13689">MSRHYHHIWGVSGQFVRLEGRYDWWPLNDPLWVSEDATNLDFYFSPETSYLANTEKTPSPEKLLAFSQAAREIARKKLDAVAKLAVAQNLRASQEAYDLERLIASIDHFMRQDDLYR</sequence>
<dbReference type="RefSeq" id="WP_047760203.1">
    <property type="nucleotide sequence ID" value="NZ_CP091510.1"/>
</dbReference>
<dbReference type="STRING" id="1470200.PL75_01810"/>
<dbReference type="AlphaFoldDB" id="A0A0J1C5R9"/>
<dbReference type="Proteomes" id="UP000036027">
    <property type="component" value="Unassembled WGS sequence"/>
</dbReference>
<organism evidence="1 2">
    <name type="scientific">Neisseria arctica</name>
    <dbReference type="NCBI Taxonomy" id="1470200"/>
    <lineage>
        <taxon>Bacteria</taxon>
        <taxon>Pseudomonadati</taxon>
        <taxon>Pseudomonadota</taxon>
        <taxon>Betaproteobacteria</taxon>
        <taxon>Neisseriales</taxon>
        <taxon>Neisseriaceae</taxon>
        <taxon>Neisseria</taxon>
    </lineage>
</organism>
<reference evidence="1 2" key="1">
    <citation type="submission" date="2014-11" db="EMBL/GenBank/DDBJ databases">
        <title>Genome of a novel goose pathogen.</title>
        <authorList>
            <person name="Hansen C.M."/>
            <person name="Hueffer K."/>
            <person name="Choi S.C."/>
        </authorList>
    </citation>
    <scope>NUCLEOTIDE SEQUENCE [LARGE SCALE GENOMIC DNA]</scope>
    <source>
        <strain evidence="1 2">KH1503</strain>
    </source>
</reference>
<keyword evidence="2" id="KW-1185">Reference proteome</keyword>
<dbReference type="PATRIC" id="fig|1470200.3.peg.1162"/>
<name>A0A0J1C5R9_9NEIS</name>
<evidence type="ECO:0000313" key="2">
    <source>
        <dbReference type="Proteomes" id="UP000036027"/>
    </source>
</evidence>
<proteinExistence type="predicted"/>
<dbReference type="OrthoDB" id="8605025at2"/>
<accession>A0A0J1C5R9</accession>
<protein>
    <submittedName>
        <fullName evidence="1">Uncharacterized protein</fullName>
    </submittedName>
</protein>
<gene>
    <name evidence="1" type="ORF">PL75_01810</name>
</gene>